<dbReference type="AlphaFoldDB" id="A0A0H5CZB6"/>
<dbReference type="Proteomes" id="UP000043764">
    <property type="component" value="Unassembled WGS sequence"/>
</dbReference>
<dbReference type="Gene3D" id="3.50.50.60">
    <property type="entry name" value="FAD/NAD(P)-binding domain"/>
    <property type="match status" value="2"/>
</dbReference>
<evidence type="ECO:0000313" key="4">
    <source>
        <dbReference type="Proteomes" id="UP000043764"/>
    </source>
</evidence>
<keyword evidence="1 3" id="KW-0560">Oxidoreductase</keyword>
<dbReference type="GO" id="GO:0005737">
    <property type="term" value="C:cytoplasm"/>
    <property type="evidence" value="ECO:0007669"/>
    <property type="project" value="TreeGrafter"/>
</dbReference>
<dbReference type="SUPFAM" id="SSF54373">
    <property type="entry name" value="FAD-linked reductases, C-terminal domain"/>
    <property type="match status" value="1"/>
</dbReference>
<dbReference type="SUPFAM" id="SSF51905">
    <property type="entry name" value="FAD/NAD(P)-binding domain"/>
    <property type="match status" value="1"/>
</dbReference>
<protein>
    <submittedName>
        <fullName evidence="3">D-amino acid dehydrogenase small subunit</fullName>
        <ecNumber evidence="3">1.4.99.1</ecNumber>
    </submittedName>
</protein>
<organism evidence="3 4">
    <name type="scientific">Phaeobacter italicus</name>
    <dbReference type="NCBI Taxonomy" id="481446"/>
    <lineage>
        <taxon>Bacteria</taxon>
        <taxon>Pseudomonadati</taxon>
        <taxon>Pseudomonadota</taxon>
        <taxon>Alphaproteobacteria</taxon>
        <taxon>Rhodobacterales</taxon>
        <taxon>Roseobacteraceae</taxon>
        <taxon>Phaeobacter</taxon>
    </lineage>
</organism>
<gene>
    <name evidence="3" type="primary">dadA_1</name>
    <name evidence="3" type="ORF">NIT7321_01222</name>
</gene>
<dbReference type="InterPro" id="IPR036188">
    <property type="entry name" value="FAD/NAD-bd_sf"/>
</dbReference>
<dbReference type="Pfam" id="PF01266">
    <property type="entry name" value="DAO"/>
    <property type="match status" value="1"/>
</dbReference>
<reference evidence="4" key="1">
    <citation type="submission" date="2015-05" db="EMBL/GenBank/DDBJ databases">
        <authorList>
            <person name="Rodrigo-Torres Lidia"/>
            <person name="Arahal R.David."/>
        </authorList>
    </citation>
    <scope>NUCLEOTIDE SEQUENCE [LARGE SCALE GENOMIC DNA]</scope>
    <source>
        <strain evidence="4">CECT 7321</strain>
    </source>
</reference>
<evidence type="ECO:0000256" key="1">
    <source>
        <dbReference type="ARBA" id="ARBA00023002"/>
    </source>
</evidence>
<sequence>MTRTVVIIGAGVIGVSTALRLQEELAGKGDQVVLLDRKGVAAETSQGNAGAFAFTDVEPLAHPGIMKQAPGWLVDPLGPLSIPPSYAVKLVPWLLRFWRASLPDRYRASIVSQAALMKHCEEATERQIARTDGEHLIQRLGALRLYDSEAAFRASKHSWDLRDEYGIDYTLLHSPDEIAEIQPGLSRHFNHGGFTPGWHSTIDPKAWVEHLFAAFVQRGGRFEQAEVRDIAASDHEVVLKTADTTLRADQVVVAAGAWSHHLTKRLGDPLPLETERGYNTTLPPGAFDLRTSLSFGKHGFVVSPIKGGVRVGGAVELGGLELPPNFKRADNLLAKASRFMPGLDISGGTQWMGYRPSMPDSLPVISQSRRHKNVVYAFGHGHVGLTQSAGTAELAVDLLQGRKSLIDMAPYRADRF</sequence>
<dbReference type="PANTHER" id="PTHR13847">
    <property type="entry name" value="SARCOSINE DEHYDROGENASE-RELATED"/>
    <property type="match status" value="1"/>
</dbReference>
<dbReference type="EMBL" id="CVRL01000013">
    <property type="protein sequence ID" value="CRL10377.1"/>
    <property type="molecule type" value="Genomic_DNA"/>
</dbReference>
<feature type="domain" description="FAD dependent oxidoreductase" evidence="2">
    <location>
        <begin position="5"/>
        <end position="398"/>
    </location>
</feature>
<evidence type="ECO:0000259" key="2">
    <source>
        <dbReference type="Pfam" id="PF01266"/>
    </source>
</evidence>
<dbReference type="PANTHER" id="PTHR13847:SF289">
    <property type="entry name" value="GLYCINE OXIDASE"/>
    <property type="match status" value="1"/>
</dbReference>
<keyword evidence="4" id="KW-1185">Reference proteome</keyword>
<dbReference type="Gene3D" id="3.30.9.10">
    <property type="entry name" value="D-Amino Acid Oxidase, subunit A, domain 2"/>
    <property type="match status" value="1"/>
</dbReference>
<accession>A0A0H5CZB6</accession>
<proteinExistence type="predicted"/>
<dbReference type="GO" id="GO:0016491">
    <property type="term" value="F:oxidoreductase activity"/>
    <property type="evidence" value="ECO:0007669"/>
    <property type="project" value="UniProtKB-KW"/>
</dbReference>
<dbReference type="EC" id="1.4.99.1" evidence="3"/>
<evidence type="ECO:0000313" key="3">
    <source>
        <dbReference type="EMBL" id="CRL10377.1"/>
    </source>
</evidence>
<dbReference type="RefSeq" id="WP_050672897.1">
    <property type="nucleotide sequence ID" value="NZ_CVRL01000013.1"/>
</dbReference>
<name>A0A0H5CZB6_9RHOB</name>
<dbReference type="STRING" id="481446.NIT7645_02573"/>
<dbReference type="InterPro" id="IPR006076">
    <property type="entry name" value="FAD-dep_OxRdtase"/>
</dbReference>